<dbReference type="GeneID" id="125314262"/>
<feature type="domain" description="Peptidase A1" evidence="6">
    <location>
        <begin position="60"/>
        <end position="403"/>
    </location>
</feature>
<comment type="similarity">
    <text evidence="1">Belongs to the peptidase A1 family.</text>
</comment>
<dbReference type="PANTHER" id="PTHR47967">
    <property type="entry name" value="OS07G0603500 PROTEIN-RELATED"/>
    <property type="match status" value="1"/>
</dbReference>
<dbReference type="Pfam" id="PF14543">
    <property type="entry name" value="TAXi_N"/>
    <property type="match status" value="1"/>
</dbReference>
<gene>
    <name evidence="8" type="primary">LOC125314262</name>
</gene>
<dbReference type="InterPro" id="IPR001969">
    <property type="entry name" value="Aspartic_peptidase_AS"/>
</dbReference>
<dbReference type="Pfam" id="PF14541">
    <property type="entry name" value="TAXi_C"/>
    <property type="match status" value="1"/>
</dbReference>
<dbReference type="InterPro" id="IPR034161">
    <property type="entry name" value="Pepsin-like_plant"/>
</dbReference>
<dbReference type="InterPro" id="IPR032861">
    <property type="entry name" value="TAXi_N"/>
</dbReference>
<reference evidence="8" key="1">
    <citation type="submission" date="2025-08" db="UniProtKB">
        <authorList>
            <consortium name="RefSeq"/>
        </authorList>
    </citation>
    <scope>IDENTIFICATION</scope>
    <source>
        <tissue evidence="8">Leaf</tissue>
    </source>
</reference>
<dbReference type="RefSeq" id="XP_048132138.1">
    <property type="nucleotide sequence ID" value="XM_048276181.1"/>
</dbReference>
<keyword evidence="3" id="KW-0064">Aspartyl protease</keyword>
<dbReference type="CDD" id="cd05476">
    <property type="entry name" value="pepsin_A_like_plant"/>
    <property type="match status" value="1"/>
</dbReference>
<proteinExistence type="inferred from homology"/>
<dbReference type="PROSITE" id="PS00141">
    <property type="entry name" value="ASP_PROTEASE"/>
    <property type="match status" value="1"/>
</dbReference>
<dbReference type="Gene3D" id="2.40.70.10">
    <property type="entry name" value="Acid Proteases"/>
    <property type="match status" value="2"/>
</dbReference>
<keyword evidence="7" id="KW-1185">Reference proteome</keyword>
<sequence>MELVHRESPRSPFYNPADTPYQRMASTIRRSIARAHRLNPNAAGEPNTPSAVIVSQSGEYLMNVSLGNPPATIVGIADTGSDLIWTQCKPCTDCFKQAPPLFDPSKSSTYKDVSCRASLCGAVSQTSCGEGEAAGLCEYSYSYGDSSYTLGTLATETFTIGSTSGRPVSFPNVLFGCGHENGGNFGGGQMNGIVGLGGGDASLISQMGKATGGKFSYCLVPFFSERGRSSKLNFGANAVVAGSGVVSTPLIQGEQKTFYYLTLEAVSVGKTRIDFPSEGPSATDGGNIIIDSGTTLTLLPSDFYTQIEAAMAKSVKLPSASDPSQILSLCYKAATDVGLNIPTVTFHFKGADVGLGMANSFVRVAEDIICFTLKPGDMAIYGNLAQMNYLVGYDTQNMKLSFKPVDCTSN</sequence>
<evidence type="ECO:0000256" key="2">
    <source>
        <dbReference type="ARBA" id="ARBA00022670"/>
    </source>
</evidence>
<evidence type="ECO:0000259" key="6">
    <source>
        <dbReference type="PROSITE" id="PS51767"/>
    </source>
</evidence>
<evidence type="ECO:0000256" key="5">
    <source>
        <dbReference type="ARBA" id="ARBA00023180"/>
    </source>
</evidence>
<keyword evidence="5" id="KW-0325">Glycoprotein</keyword>
<dbReference type="InterPro" id="IPR021109">
    <property type="entry name" value="Peptidase_aspartic_dom_sf"/>
</dbReference>
<dbReference type="InterPro" id="IPR051708">
    <property type="entry name" value="Plant_Aspart_Prot_A1"/>
</dbReference>
<dbReference type="SUPFAM" id="SSF50630">
    <property type="entry name" value="Acid proteases"/>
    <property type="match status" value="1"/>
</dbReference>
<evidence type="ECO:0000313" key="8">
    <source>
        <dbReference type="RefSeq" id="XP_048132138.1"/>
    </source>
</evidence>
<evidence type="ECO:0000256" key="3">
    <source>
        <dbReference type="ARBA" id="ARBA00022750"/>
    </source>
</evidence>
<keyword evidence="4" id="KW-0378">Hydrolase</keyword>
<keyword evidence="2" id="KW-0645">Protease</keyword>
<name>A0ABM3H6D5_9MYRT</name>
<evidence type="ECO:0000313" key="7">
    <source>
        <dbReference type="Proteomes" id="UP000827889"/>
    </source>
</evidence>
<protein>
    <submittedName>
        <fullName evidence="8">Aspartic proteinase CDR1-like</fullName>
    </submittedName>
</protein>
<dbReference type="PANTHER" id="PTHR47967:SF66">
    <property type="entry name" value="ASPARTIC PROTEINASE CDR1-RELATED"/>
    <property type="match status" value="1"/>
</dbReference>
<accession>A0ABM3H6D5</accession>
<dbReference type="Proteomes" id="UP000827889">
    <property type="component" value="Chromosome 3"/>
</dbReference>
<dbReference type="PROSITE" id="PS51767">
    <property type="entry name" value="PEPTIDASE_A1"/>
    <property type="match status" value="1"/>
</dbReference>
<evidence type="ECO:0000256" key="1">
    <source>
        <dbReference type="ARBA" id="ARBA00007447"/>
    </source>
</evidence>
<organism evidence="7 8">
    <name type="scientific">Rhodamnia argentea</name>
    <dbReference type="NCBI Taxonomy" id="178133"/>
    <lineage>
        <taxon>Eukaryota</taxon>
        <taxon>Viridiplantae</taxon>
        <taxon>Streptophyta</taxon>
        <taxon>Embryophyta</taxon>
        <taxon>Tracheophyta</taxon>
        <taxon>Spermatophyta</taxon>
        <taxon>Magnoliopsida</taxon>
        <taxon>eudicotyledons</taxon>
        <taxon>Gunneridae</taxon>
        <taxon>Pentapetalae</taxon>
        <taxon>rosids</taxon>
        <taxon>malvids</taxon>
        <taxon>Myrtales</taxon>
        <taxon>Myrtaceae</taxon>
        <taxon>Myrtoideae</taxon>
        <taxon>Myrteae</taxon>
        <taxon>Australasian group</taxon>
        <taxon>Rhodamnia</taxon>
    </lineage>
</organism>
<evidence type="ECO:0000256" key="4">
    <source>
        <dbReference type="ARBA" id="ARBA00022801"/>
    </source>
</evidence>
<dbReference type="InterPro" id="IPR033121">
    <property type="entry name" value="PEPTIDASE_A1"/>
</dbReference>
<dbReference type="InterPro" id="IPR032799">
    <property type="entry name" value="TAXi_C"/>
</dbReference>